<reference evidence="3" key="1">
    <citation type="journal article" date="2012" name="Nat. Biotechnol.">
        <title>Reference genome sequence of the model plant Setaria.</title>
        <authorList>
            <person name="Bennetzen J.L."/>
            <person name="Schmutz J."/>
            <person name="Wang H."/>
            <person name="Percifield R."/>
            <person name="Hawkins J."/>
            <person name="Pontaroli A.C."/>
            <person name="Estep M."/>
            <person name="Feng L."/>
            <person name="Vaughn J.N."/>
            <person name="Grimwood J."/>
            <person name="Jenkins J."/>
            <person name="Barry K."/>
            <person name="Lindquist E."/>
            <person name="Hellsten U."/>
            <person name="Deshpande S."/>
            <person name="Wang X."/>
            <person name="Wu X."/>
            <person name="Mitros T."/>
            <person name="Triplett J."/>
            <person name="Yang X."/>
            <person name="Ye C.Y."/>
            <person name="Mauro-Herrera M."/>
            <person name="Wang L."/>
            <person name="Li P."/>
            <person name="Sharma M."/>
            <person name="Sharma R."/>
            <person name="Ronald P.C."/>
            <person name="Panaud O."/>
            <person name="Kellogg E.A."/>
            <person name="Brutnell T.P."/>
            <person name="Doust A.N."/>
            <person name="Tuskan G.A."/>
            <person name="Rokhsar D."/>
            <person name="Devos K.M."/>
        </authorList>
    </citation>
    <scope>NUCLEOTIDE SEQUENCE [LARGE SCALE GENOMIC DNA]</scope>
    <source>
        <strain evidence="3">cv. Yugu1</strain>
    </source>
</reference>
<evidence type="ECO:0000256" key="1">
    <source>
        <dbReference type="SAM" id="MobiDB-lite"/>
    </source>
</evidence>
<organism evidence="2 3">
    <name type="scientific">Setaria italica</name>
    <name type="common">Foxtail millet</name>
    <name type="synonym">Panicum italicum</name>
    <dbReference type="NCBI Taxonomy" id="4555"/>
    <lineage>
        <taxon>Eukaryota</taxon>
        <taxon>Viridiplantae</taxon>
        <taxon>Streptophyta</taxon>
        <taxon>Embryophyta</taxon>
        <taxon>Tracheophyta</taxon>
        <taxon>Spermatophyta</taxon>
        <taxon>Magnoliopsida</taxon>
        <taxon>Liliopsida</taxon>
        <taxon>Poales</taxon>
        <taxon>Poaceae</taxon>
        <taxon>PACMAD clade</taxon>
        <taxon>Panicoideae</taxon>
        <taxon>Panicodae</taxon>
        <taxon>Paniceae</taxon>
        <taxon>Cenchrinae</taxon>
        <taxon>Setaria</taxon>
    </lineage>
</organism>
<dbReference type="EnsemblPlants" id="KQK95099">
    <property type="protein sequence ID" value="KQK95099"/>
    <property type="gene ID" value="SETIT_028589mg"/>
</dbReference>
<evidence type="ECO:0000313" key="2">
    <source>
        <dbReference type="EnsemblPlants" id="KQK95099"/>
    </source>
</evidence>
<dbReference type="EMBL" id="AGNK02005075">
    <property type="status" value="NOT_ANNOTATED_CDS"/>
    <property type="molecule type" value="Genomic_DNA"/>
</dbReference>
<accession>K3ZPQ9</accession>
<evidence type="ECO:0000313" key="3">
    <source>
        <dbReference type="Proteomes" id="UP000004995"/>
    </source>
</evidence>
<dbReference type="InParanoid" id="K3ZPQ9"/>
<feature type="compositionally biased region" description="Gly residues" evidence="1">
    <location>
        <begin position="1"/>
        <end position="10"/>
    </location>
</feature>
<proteinExistence type="predicted"/>
<protein>
    <submittedName>
        <fullName evidence="2">Uncharacterized protein</fullName>
    </submittedName>
</protein>
<keyword evidence="3" id="KW-1185">Reference proteome</keyword>
<sequence>MVRPDGGGGSRPSSRSTGRCGSSGAATSSRGGRSAACRRSPSPCSRPGLYVFSSASGIVRSRTGSSTPV</sequence>
<feature type="region of interest" description="Disordered" evidence="1">
    <location>
        <begin position="1"/>
        <end position="50"/>
    </location>
</feature>
<name>K3ZPQ9_SETIT</name>
<dbReference type="HOGENOM" id="CLU_2780686_0_0_1"/>
<dbReference type="Proteomes" id="UP000004995">
    <property type="component" value="Unassembled WGS sequence"/>
</dbReference>
<dbReference type="Gramene" id="KQK95099">
    <property type="protein sequence ID" value="KQK95099"/>
    <property type="gene ID" value="SETIT_028589mg"/>
</dbReference>
<reference evidence="2" key="2">
    <citation type="submission" date="2018-08" db="UniProtKB">
        <authorList>
            <consortium name="EnsemblPlants"/>
        </authorList>
    </citation>
    <scope>IDENTIFICATION</scope>
    <source>
        <strain evidence="2">Yugu1</strain>
    </source>
</reference>
<dbReference type="AlphaFoldDB" id="K3ZPQ9"/>
<feature type="compositionally biased region" description="Low complexity" evidence="1">
    <location>
        <begin position="11"/>
        <end position="48"/>
    </location>
</feature>